<keyword evidence="1" id="KW-0812">Transmembrane</keyword>
<feature type="transmembrane region" description="Helical" evidence="1">
    <location>
        <begin position="46"/>
        <end position="65"/>
    </location>
</feature>
<dbReference type="RefSeq" id="WP_373972897.1">
    <property type="nucleotide sequence ID" value="NZ_JBHDLJ010000013.1"/>
</dbReference>
<evidence type="ECO:0000313" key="2">
    <source>
        <dbReference type="EMBL" id="MFB0835724.1"/>
    </source>
</evidence>
<proteinExistence type="predicted"/>
<evidence type="ECO:0000313" key="3">
    <source>
        <dbReference type="Proteomes" id="UP001575652"/>
    </source>
</evidence>
<reference evidence="2 3" key="1">
    <citation type="submission" date="2024-09" db="EMBL/GenBank/DDBJ databases">
        <authorList>
            <person name="Salinas-Garcia M.A."/>
            <person name="Prieme A."/>
        </authorList>
    </citation>
    <scope>NUCLEOTIDE SEQUENCE [LARGE SCALE GENOMIC DNA]</scope>
    <source>
        <strain evidence="2 3">DSM 21081</strain>
    </source>
</reference>
<keyword evidence="3" id="KW-1185">Reference proteome</keyword>
<dbReference type="Proteomes" id="UP001575652">
    <property type="component" value="Unassembled WGS sequence"/>
</dbReference>
<feature type="transmembrane region" description="Helical" evidence="1">
    <location>
        <begin position="22"/>
        <end position="40"/>
    </location>
</feature>
<organism evidence="2 3">
    <name type="scientific">Arthrobacter halodurans</name>
    <dbReference type="NCBI Taxonomy" id="516699"/>
    <lineage>
        <taxon>Bacteria</taxon>
        <taxon>Bacillati</taxon>
        <taxon>Actinomycetota</taxon>
        <taxon>Actinomycetes</taxon>
        <taxon>Micrococcales</taxon>
        <taxon>Micrococcaceae</taxon>
        <taxon>Arthrobacter</taxon>
    </lineage>
</organism>
<protein>
    <recommendedName>
        <fullName evidence="4">PH domain-containing protein</fullName>
    </recommendedName>
</protein>
<gene>
    <name evidence="2" type="ORF">ACETWP_14125</name>
</gene>
<evidence type="ECO:0008006" key="4">
    <source>
        <dbReference type="Google" id="ProtNLM"/>
    </source>
</evidence>
<comment type="caution">
    <text evidence="2">The sequence shown here is derived from an EMBL/GenBank/DDBJ whole genome shotgun (WGS) entry which is preliminary data.</text>
</comment>
<sequence>MTGPLSPPGAAAAERKGVWERLFDSWVLFFFLVLIINPVIQSLFGPWLGAAVVIPLVAVCGTLLWRARNRQRRDRLGRAAAANGTFEGWLRHPNALPDSLRRRWAYGTFRLDGDTLVFQLRTEADGPELGRPTTYKDVSRLGVRDVPTKEAGVPKSWPVLALATDKGEIEVRIPSEGVAVLATLSRPSSSVDGTS</sequence>
<evidence type="ECO:0000256" key="1">
    <source>
        <dbReference type="SAM" id="Phobius"/>
    </source>
</evidence>
<keyword evidence="1" id="KW-1133">Transmembrane helix</keyword>
<accession>A0ABV4UPY9</accession>
<dbReference type="EMBL" id="JBHDLJ010000013">
    <property type="protein sequence ID" value="MFB0835724.1"/>
    <property type="molecule type" value="Genomic_DNA"/>
</dbReference>
<name>A0ABV4UPY9_9MICC</name>
<keyword evidence="1" id="KW-0472">Membrane</keyword>